<proteinExistence type="predicted"/>
<dbReference type="AlphaFoldDB" id="A0A010QJ01"/>
<dbReference type="KEGG" id="cfj:CFIO01_03506"/>
<dbReference type="HOGENOM" id="CLU_2183738_0_0_1"/>
<protein>
    <submittedName>
        <fullName evidence="1">Uncharacterized protein</fullName>
    </submittedName>
</protein>
<name>A0A010QJ01_9PEZI</name>
<evidence type="ECO:0000313" key="2">
    <source>
        <dbReference type="Proteomes" id="UP000020467"/>
    </source>
</evidence>
<accession>A0A010QJ01</accession>
<organism evidence="1 2">
    <name type="scientific">Colletotrichum fioriniae PJ7</name>
    <dbReference type="NCBI Taxonomy" id="1445577"/>
    <lineage>
        <taxon>Eukaryota</taxon>
        <taxon>Fungi</taxon>
        <taxon>Dikarya</taxon>
        <taxon>Ascomycota</taxon>
        <taxon>Pezizomycotina</taxon>
        <taxon>Sordariomycetes</taxon>
        <taxon>Hypocreomycetidae</taxon>
        <taxon>Glomerellales</taxon>
        <taxon>Glomerellaceae</taxon>
        <taxon>Colletotrichum</taxon>
        <taxon>Colletotrichum acutatum species complex</taxon>
    </lineage>
</organism>
<dbReference type="EMBL" id="JARH01000803">
    <property type="protein sequence ID" value="EXF76695.1"/>
    <property type="molecule type" value="Genomic_DNA"/>
</dbReference>
<dbReference type="Proteomes" id="UP000020467">
    <property type="component" value="Unassembled WGS sequence"/>
</dbReference>
<reference evidence="1 2" key="1">
    <citation type="submission" date="2014-02" db="EMBL/GenBank/DDBJ databases">
        <title>The genome sequence of Colletotrichum fioriniae PJ7.</title>
        <authorList>
            <person name="Baroncelli R."/>
            <person name="Thon M.R."/>
        </authorList>
    </citation>
    <scope>NUCLEOTIDE SEQUENCE [LARGE SCALE GENOMIC DNA]</scope>
    <source>
        <strain evidence="1 2">PJ7</strain>
    </source>
</reference>
<dbReference type="OrthoDB" id="10535913at2759"/>
<keyword evidence="2" id="KW-1185">Reference proteome</keyword>
<evidence type="ECO:0000313" key="1">
    <source>
        <dbReference type="EMBL" id="EXF76695.1"/>
    </source>
</evidence>
<sequence>MQTGLAVTIAVLSTLVGSGILYGVYKCVVIQKGPDPDPENPPPPAYCMYQMPPVQYQAPAPAYQPPPVQYQPQIQYQPQAQAGLVPAALAALGALWPQPPPAAAQRQLW</sequence>
<comment type="caution">
    <text evidence="1">The sequence shown here is derived from an EMBL/GenBank/DDBJ whole genome shotgun (WGS) entry which is preliminary data.</text>
</comment>
<gene>
    <name evidence="1" type="ORF">CFIO01_03506</name>
</gene>